<proteinExistence type="predicted"/>
<keyword evidence="3" id="KW-1185">Reference proteome</keyword>
<comment type="caution">
    <text evidence="2">The sequence shown here is derived from an EMBL/GenBank/DDBJ whole genome shotgun (WGS) entry which is preliminary data.</text>
</comment>
<evidence type="ECO:0000313" key="2">
    <source>
        <dbReference type="EMBL" id="KAL2785912.1"/>
    </source>
</evidence>
<reference evidence="2 3" key="1">
    <citation type="submission" date="2024-07" db="EMBL/GenBank/DDBJ databases">
        <title>Section-level genome sequencing and comparative genomics of Aspergillus sections Usti and Cavernicolus.</title>
        <authorList>
            <consortium name="Lawrence Berkeley National Laboratory"/>
            <person name="Nybo J.L."/>
            <person name="Vesth T.C."/>
            <person name="Theobald S."/>
            <person name="Frisvad J.C."/>
            <person name="Larsen T.O."/>
            <person name="Kjaerboelling I."/>
            <person name="Rothschild-Mancinelli K."/>
            <person name="Lyhne E.K."/>
            <person name="Kogle M.E."/>
            <person name="Barry K."/>
            <person name="Clum A."/>
            <person name="Na H."/>
            <person name="Ledsgaard L."/>
            <person name="Lin J."/>
            <person name="Lipzen A."/>
            <person name="Kuo A."/>
            <person name="Riley R."/>
            <person name="Mondo S."/>
            <person name="Labutti K."/>
            <person name="Haridas S."/>
            <person name="Pangalinan J."/>
            <person name="Salamov A.A."/>
            <person name="Simmons B.A."/>
            <person name="Magnuson J.K."/>
            <person name="Chen J."/>
            <person name="Drula E."/>
            <person name="Henrissat B."/>
            <person name="Wiebenga A."/>
            <person name="Lubbers R.J."/>
            <person name="Gomes A.C."/>
            <person name="Makela M.R."/>
            <person name="Stajich J."/>
            <person name="Grigoriev I.V."/>
            <person name="Mortensen U.H."/>
            <person name="De Vries R.P."/>
            <person name="Baker S.E."/>
            <person name="Andersen M.R."/>
        </authorList>
    </citation>
    <scope>NUCLEOTIDE SEQUENCE [LARGE SCALE GENOMIC DNA]</scope>
    <source>
        <strain evidence="2 3">CBS 209.92</strain>
    </source>
</reference>
<gene>
    <name evidence="2" type="ORF">BJX66DRAFT_342614</name>
</gene>
<keyword evidence="1" id="KW-0812">Transmembrane</keyword>
<protein>
    <submittedName>
        <fullName evidence="2">Uncharacterized protein</fullName>
    </submittedName>
</protein>
<keyword evidence="1" id="KW-1133">Transmembrane helix</keyword>
<evidence type="ECO:0000313" key="3">
    <source>
        <dbReference type="Proteomes" id="UP001610563"/>
    </source>
</evidence>
<sequence>MPDYYTESKLQLVVLDNLWARRCIVPATESSMHEITSVNELCRPGGARWFCQPVKDMEPEITLTTPDSNMEMLIADPGEDESSIRLKTCCKYDKEHQPAKNAVSRWKFNKLDNVYEIINSKFEDKRLSMDRFSQTIIVLLFTSTSVPLYICAALYIIMAIVARIFPFEPMVRRSS</sequence>
<name>A0ABR4FRR3_9EURO</name>
<feature type="transmembrane region" description="Helical" evidence="1">
    <location>
        <begin position="136"/>
        <end position="165"/>
    </location>
</feature>
<dbReference type="EMBL" id="JBFTWV010000130">
    <property type="protein sequence ID" value="KAL2785912.1"/>
    <property type="molecule type" value="Genomic_DNA"/>
</dbReference>
<keyword evidence="1" id="KW-0472">Membrane</keyword>
<accession>A0ABR4FRR3</accession>
<evidence type="ECO:0000256" key="1">
    <source>
        <dbReference type="SAM" id="Phobius"/>
    </source>
</evidence>
<dbReference type="Proteomes" id="UP001610563">
    <property type="component" value="Unassembled WGS sequence"/>
</dbReference>
<organism evidence="2 3">
    <name type="scientific">Aspergillus keveii</name>
    <dbReference type="NCBI Taxonomy" id="714993"/>
    <lineage>
        <taxon>Eukaryota</taxon>
        <taxon>Fungi</taxon>
        <taxon>Dikarya</taxon>
        <taxon>Ascomycota</taxon>
        <taxon>Pezizomycotina</taxon>
        <taxon>Eurotiomycetes</taxon>
        <taxon>Eurotiomycetidae</taxon>
        <taxon>Eurotiales</taxon>
        <taxon>Aspergillaceae</taxon>
        <taxon>Aspergillus</taxon>
        <taxon>Aspergillus subgen. Nidulantes</taxon>
    </lineage>
</organism>